<comment type="caution">
    <text evidence="1">The sequence shown here is derived from an EMBL/GenBank/DDBJ whole genome shotgun (WGS) entry which is preliminary data.</text>
</comment>
<gene>
    <name evidence="1" type="ORF">S12H4_53619</name>
</gene>
<protein>
    <submittedName>
        <fullName evidence="1">Uncharacterized protein</fullName>
    </submittedName>
</protein>
<sequence length="62" mass="7200">AVGGRIKDIMRLRRQFGPGRWRKLKGTASVRLHSGNVRIAELHWHEAHGIGKKKMKIKRFLD</sequence>
<evidence type="ECO:0000313" key="1">
    <source>
        <dbReference type="EMBL" id="GAJ03810.1"/>
    </source>
</evidence>
<accession>X1VCC7</accession>
<name>X1VCC7_9ZZZZ</name>
<proteinExistence type="predicted"/>
<dbReference type="AlphaFoldDB" id="X1VCC7"/>
<feature type="non-terminal residue" evidence="1">
    <location>
        <position position="1"/>
    </location>
</feature>
<dbReference type="EMBL" id="BARW01034164">
    <property type="protein sequence ID" value="GAJ03810.1"/>
    <property type="molecule type" value="Genomic_DNA"/>
</dbReference>
<reference evidence="1" key="1">
    <citation type="journal article" date="2014" name="Front. Microbiol.">
        <title>High frequency of phylogenetically diverse reductive dehalogenase-homologous genes in deep subseafloor sedimentary metagenomes.</title>
        <authorList>
            <person name="Kawai M."/>
            <person name="Futagami T."/>
            <person name="Toyoda A."/>
            <person name="Takaki Y."/>
            <person name="Nishi S."/>
            <person name="Hori S."/>
            <person name="Arai W."/>
            <person name="Tsubouchi T."/>
            <person name="Morono Y."/>
            <person name="Uchiyama I."/>
            <person name="Ito T."/>
            <person name="Fujiyama A."/>
            <person name="Inagaki F."/>
            <person name="Takami H."/>
        </authorList>
    </citation>
    <scope>NUCLEOTIDE SEQUENCE</scope>
    <source>
        <strain evidence="1">Expedition CK06-06</strain>
    </source>
</reference>
<organism evidence="1">
    <name type="scientific">marine sediment metagenome</name>
    <dbReference type="NCBI Taxonomy" id="412755"/>
    <lineage>
        <taxon>unclassified sequences</taxon>
        <taxon>metagenomes</taxon>
        <taxon>ecological metagenomes</taxon>
    </lineage>
</organism>